<dbReference type="InterPro" id="IPR036866">
    <property type="entry name" value="RibonucZ/Hydroxyglut_hydro"/>
</dbReference>
<comment type="caution">
    <text evidence="2">The sequence shown here is derived from an EMBL/GenBank/DDBJ whole genome shotgun (WGS) entry which is preliminary data.</text>
</comment>
<dbReference type="SMART" id="SM00849">
    <property type="entry name" value="Lactamase_B"/>
    <property type="match status" value="1"/>
</dbReference>
<proteinExistence type="predicted"/>
<gene>
    <name evidence="2" type="ORF">CY0110_11622</name>
</gene>
<dbReference type="InterPro" id="IPR001279">
    <property type="entry name" value="Metallo-B-lactamas"/>
</dbReference>
<dbReference type="eggNOG" id="COG0491">
    <property type="taxonomic scope" value="Bacteria"/>
</dbReference>
<dbReference type="Proteomes" id="UP000003781">
    <property type="component" value="Unassembled WGS sequence"/>
</dbReference>
<dbReference type="RefSeq" id="WP_008275661.1">
    <property type="nucleotide sequence ID" value="NZ_AAXW01000015.1"/>
</dbReference>
<dbReference type="OrthoDB" id="9802991at2"/>
<dbReference type="AlphaFoldDB" id="A3IQJ5"/>
<feature type="domain" description="Metallo-beta-lactamase" evidence="1">
    <location>
        <begin position="30"/>
        <end position="193"/>
    </location>
</feature>
<sequence length="215" mass="24105">MNLNTIKSPKPPRMLLEGLFSFAPNREILGGTSYFIVEKSGNILIDCPAYHDDYLQFIQELGGVKGLFVTHRGGISPSLKLWQKALDCDIIIQEQEAYLLPTIPVKSFEREMAIAQTLTALWTPGHSTGSSCLYWQQHGGVLFTGRHLLPEKNGNPVPLKLEKTFHWGRQLQSVAYLCDRFSPDTLHYICPGANTGFLRGKGFIDHAYERLSQVG</sequence>
<evidence type="ECO:0000259" key="1">
    <source>
        <dbReference type="SMART" id="SM00849"/>
    </source>
</evidence>
<accession>A3IQJ5</accession>
<dbReference type="Gene3D" id="3.60.15.10">
    <property type="entry name" value="Ribonuclease Z/Hydroxyacylglutathione hydrolase-like"/>
    <property type="match status" value="1"/>
</dbReference>
<dbReference type="PANTHER" id="PTHR42773">
    <property type="entry name" value="METALLO-BETA-LACTAMASE-RELATED"/>
    <property type="match status" value="1"/>
</dbReference>
<dbReference type="EMBL" id="AAXW01000015">
    <property type="protein sequence ID" value="EAZ91270.1"/>
    <property type="molecule type" value="Genomic_DNA"/>
</dbReference>
<organism evidence="2 3">
    <name type="scientific">Crocosphaera chwakensis CCY0110</name>
    <dbReference type="NCBI Taxonomy" id="391612"/>
    <lineage>
        <taxon>Bacteria</taxon>
        <taxon>Bacillati</taxon>
        <taxon>Cyanobacteriota</taxon>
        <taxon>Cyanophyceae</taxon>
        <taxon>Oscillatoriophycideae</taxon>
        <taxon>Chroococcales</taxon>
        <taxon>Aphanothecaceae</taxon>
        <taxon>Crocosphaera</taxon>
        <taxon>Crocosphaera chwakensis</taxon>
    </lineage>
</organism>
<keyword evidence="3" id="KW-1185">Reference proteome</keyword>
<protein>
    <recommendedName>
        <fullName evidence="1">Metallo-beta-lactamase domain-containing protein</fullName>
    </recommendedName>
</protein>
<dbReference type="PANTHER" id="PTHR42773:SF3">
    <property type="entry name" value="SLR0630 PROTEIN"/>
    <property type="match status" value="1"/>
</dbReference>
<evidence type="ECO:0000313" key="2">
    <source>
        <dbReference type="EMBL" id="EAZ91270.1"/>
    </source>
</evidence>
<name>A3IQJ5_9CHRO</name>
<dbReference type="SUPFAM" id="SSF56281">
    <property type="entry name" value="Metallo-hydrolase/oxidoreductase"/>
    <property type="match status" value="1"/>
</dbReference>
<evidence type="ECO:0000313" key="3">
    <source>
        <dbReference type="Proteomes" id="UP000003781"/>
    </source>
</evidence>
<reference evidence="2 3" key="1">
    <citation type="submission" date="2007-03" db="EMBL/GenBank/DDBJ databases">
        <authorList>
            <person name="Stal L."/>
            <person name="Ferriera S."/>
            <person name="Johnson J."/>
            <person name="Kravitz S."/>
            <person name="Beeson K."/>
            <person name="Sutton G."/>
            <person name="Rogers Y.-H."/>
            <person name="Friedman R."/>
            <person name="Frazier M."/>
            <person name="Venter J.C."/>
        </authorList>
    </citation>
    <scope>NUCLEOTIDE SEQUENCE [LARGE SCALE GENOMIC DNA]</scope>
    <source>
        <strain evidence="2 3">CCY0110</strain>
    </source>
</reference>